<keyword evidence="10" id="KW-1185">Reference proteome</keyword>
<name>A0A841GUB8_9BACT</name>
<evidence type="ECO:0000256" key="8">
    <source>
        <dbReference type="SAM" id="MobiDB-lite"/>
    </source>
</evidence>
<comment type="subunit">
    <text evidence="7">Part of the 50S ribosomal subunit; part of the 5S rRNA/L5/L18/L25 subcomplex. Contacts the 5S and 23S rRNAs.</text>
</comment>
<dbReference type="NCBIfam" id="TIGR00060">
    <property type="entry name" value="L18_bact"/>
    <property type="match status" value="1"/>
</dbReference>
<keyword evidence="2 7" id="KW-0699">rRNA-binding</keyword>
<organism evidence="9 10">
    <name type="scientific">Longimicrobium terrae</name>
    <dbReference type="NCBI Taxonomy" id="1639882"/>
    <lineage>
        <taxon>Bacteria</taxon>
        <taxon>Pseudomonadati</taxon>
        <taxon>Gemmatimonadota</taxon>
        <taxon>Longimicrobiia</taxon>
        <taxon>Longimicrobiales</taxon>
        <taxon>Longimicrobiaceae</taxon>
        <taxon>Longimicrobium</taxon>
    </lineage>
</organism>
<dbReference type="GO" id="GO:0003735">
    <property type="term" value="F:structural constituent of ribosome"/>
    <property type="evidence" value="ECO:0007669"/>
    <property type="project" value="InterPro"/>
</dbReference>
<evidence type="ECO:0000256" key="6">
    <source>
        <dbReference type="ARBA" id="ARBA00035197"/>
    </source>
</evidence>
<dbReference type="Proteomes" id="UP000582837">
    <property type="component" value="Unassembled WGS sequence"/>
</dbReference>
<evidence type="ECO:0000256" key="1">
    <source>
        <dbReference type="ARBA" id="ARBA00007116"/>
    </source>
</evidence>
<evidence type="ECO:0000256" key="4">
    <source>
        <dbReference type="ARBA" id="ARBA00022980"/>
    </source>
</evidence>
<dbReference type="Pfam" id="PF00861">
    <property type="entry name" value="Ribosomal_L18p"/>
    <property type="match status" value="1"/>
</dbReference>
<dbReference type="HAMAP" id="MF_01337_B">
    <property type="entry name" value="Ribosomal_uL18_B"/>
    <property type="match status" value="1"/>
</dbReference>
<dbReference type="Gene3D" id="3.30.420.100">
    <property type="match status" value="1"/>
</dbReference>
<evidence type="ECO:0000256" key="3">
    <source>
        <dbReference type="ARBA" id="ARBA00022884"/>
    </source>
</evidence>
<sequence>MAGTRRVKTREERRARRHRRVRGKVHGTSERPRLVIHRSINHVEAQVVDDIAGRTLVGLSTLDSELRARRAELTKTEASHAAGKALAQKARDMGVTQVVFDRGGYVYHGRVKAFAEGAREGGLEF</sequence>
<dbReference type="RefSeq" id="WP_170030910.1">
    <property type="nucleotide sequence ID" value="NZ_JABDTL010000001.1"/>
</dbReference>
<protein>
    <recommendedName>
        <fullName evidence="6 7">Large ribosomal subunit protein uL18</fullName>
    </recommendedName>
</protein>
<feature type="region of interest" description="Disordered" evidence="8">
    <location>
        <begin position="1"/>
        <end position="30"/>
    </location>
</feature>
<evidence type="ECO:0000313" key="10">
    <source>
        <dbReference type="Proteomes" id="UP000582837"/>
    </source>
</evidence>
<dbReference type="FunFam" id="3.30.420.100:FF:000001">
    <property type="entry name" value="50S ribosomal protein L18"/>
    <property type="match status" value="1"/>
</dbReference>
<dbReference type="GO" id="GO:0022625">
    <property type="term" value="C:cytosolic large ribosomal subunit"/>
    <property type="evidence" value="ECO:0007669"/>
    <property type="project" value="TreeGrafter"/>
</dbReference>
<dbReference type="InterPro" id="IPR004389">
    <property type="entry name" value="Ribosomal_uL18_bac-type"/>
</dbReference>
<dbReference type="GO" id="GO:0008097">
    <property type="term" value="F:5S rRNA binding"/>
    <property type="evidence" value="ECO:0007669"/>
    <property type="project" value="TreeGrafter"/>
</dbReference>
<comment type="similarity">
    <text evidence="1 7">Belongs to the universal ribosomal protein uL18 family.</text>
</comment>
<gene>
    <name evidence="7" type="primary">rplR</name>
    <name evidence="9" type="ORF">HNQ61_000255</name>
</gene>
<keyword evidence="5 7" id="KW-0687">Ribonucleoprotein</keyword>
<dbReference type="PANTHER" id="PTHR12899:SF3">
    <property type="entry name" value="LARGE RIBOSOMAL SUBUNIT PROTEIN UL18M"/>
    <property type="match status" value="1"/>
</dbReference>
<dbReference type="InterPro" id="IPR005484">
    <property type="entry name" value="Ribosomal_uL18_bac/plant/anim"/>
</dbReference>
<accession>A0A841GUB8</accession>
<evidence type="ECO:0000256" key="7">
    <source>
        <dbReference type="HAMAP-Rule" id="MF_01337"/>
    </source>
</evidence>
<feature type="compositionally biased region" description="Basic residues" evidence="8">
    <location>
        <begin position="15"/>
        <end position="25"/>
    </location>
</feature>
<comment type="function">
    <text evidence="7">This is one of the proteins that bind and probably mediate the attachment of the 5S RNA into the large ribosomal subunit, where it forms part of the central protuberance.</text>
</comment>
<keyword evidence="3 7" id="KW-0694">RNA-binding</keyword>
<keyword evidence="4 7" id="KW-0689">Ribosomal protein</keyword>
<dbReference type="EMBL" id="JACHIA010000001">
    <property type="protein sequence ID" value="MBB6068644.1"/>
    <property type="molecule type" value="Genomic_DNA"/>
</dbReference>
<evidence type="ECO:0000313" key="9">
    <source>
        <dbReference type="EMBL" id="MBB6068644.1"/>
    </source>
</evidence>
<dbReference type="CDD" id="cd00432">
    <property type="entry name" value="Ribosomal_L18_L5e"/>
    <property type="match status" value="1"/>
</dbReference>
<evidence type="ECO:0000256" key="5">
    <source>
        <dbReference type="ARBA" id="ARBA00023274"/>
    </source>
</evidence>
<comment type="caution">
    <text evidence="9">The sequence shown here is derived from an EMBL/GenBank/DDBJ whole genome shotgun (WGS) entry which is preliminary data.</text>
</comment>
<reference evidence="9 10" key="1">
    <citation type="submission" date="2020-08" db="EMBL/GenBank/DDBJ databases">
        <title>Genomic Encyclopedia of Type Strains, Phase IV (KMG-IV): sequencing the most valuable type-strain genomes for metagenomic binning, comparative biology and taxonomic classification.</title>
        <authorList>
            <person name="Goeker M."/>
        </authorList>
    </citation>
    <scope>NUCLEOTIDE SEQUENCE [LARGE SCALE GENOMIC DNA]</scope>
    <source>
        <strain evidence="9 10">DSM 29007</strain>
    </source>
</reference>
<dbReference type="SUPFAM" id="SSF53137">
    <property type="entry name" value="Translational machinery components"/>
    <property type="match status" value="1"/>
</dbReference>
<dbReference type="AlphaFoldDB" id="A0A841GUB8"/>
<proteinExistence type="inferred from homology"/>
<dbReference type="PANTHER" id="PTHR12899">
    <property type="entry name" value="39S RIBOSOMAL PROTEIN L18, MITOCHONDRIAL"/>
    <property type="match status" value="1"/>
</dbReference>
<dbReference type="InterPro" id="IPR057268">
    <property type="entry name" value="Ribosomal_L18"/>
</dbReference>
<evidence type="ECO:0000256" key="2">
    <source>
        <dbReference type="ARBA" id="ARBA00022730"/>
    </source>
</evidence>
<dbReference type="GO" id="GO:0006412">
    <property type="term" value="P:translation"/>
    <property type="evidence" value="ECO:0007669"/>
    <property type="project" value="UniProtKB-UniRule"/>
</dbReference>